<evidence type="ECO:0000256" key="2">
    <source>
        <dbReference type="ARBA" id="ARBA00005675"/>
    </source>
</evidence>
<dbReference type="STRING" id="1908237.BEN47_02595"/>
<dbReference type="OrthoDB" id="1521937at2"/>
<dbReference type="PANTHER" id="PTHR43294">
    <property type="entry name" value="SODIUM/POTASSIUM-TRANSPORTING ATPASE SUBUNIT ALPHA"/>
    <property type="match status" value="1"/>
</dbReference>
<feature type="transmembrane region" description="Helical" evidence="11">
    <location>
        <begin position="759"/>
        <end position="779"/>
    </location>
</feature>
<dbReference type="GO" id="GO:0030007">
    <property type="term" value="P:intracellular potassium ion homeostasis"/>
    <property type="evidence" value="ECO:0007669"/>
    <property type="project" value="TreeGrafter"/>
</dbReference>
<dbReference type="InterPro" id="IPR008250">
    <property type="entry name" value="ATPase_P-typ_transduc_dom_A_sf"/>
</dbReference>
<dbReference type="SMART" id="SM00831">
    <property type="entry name" value="Cation_ATPase_N"/>
    <property type="match status" value="1"/>
</dbReference>
<evidence type="ECO:0000259" key="12">
    <source>
        <dbReference type="SMART" id="SM00831"/>
    </source>
</evidence>
<dbReference type="InterPro" id="IPR004014">
    <property type="entry name" value="ATPase_P-typ_cation-transptr_N"/>
</dbReference>
<keyword evidence="9 11" id="KW-1133">Transmembrane helix</keyword>
<comment type="subcellular location">
    <subcellularLocation>
        <location evidence="1">Cell membrane</location>
        <topology evidence="1">Multi-pass membrane protein</topology>
    </subcellularLocation>
</comment>
<feature type="transmembrane region" description="Helical" evidence="11">
    <location>
        <begin position="657"/>
        <end position="679"/>
    </location>
</feature>
<dbReference type="AlphaFoldDB" id="A0A1G1T2Y6"/>
<keyword evidence="4 11" id="KW-0812">Transmembrane</keyword>
<keyword evidence="6" id="KW-0547">Nucleotide-binding</keyword>
<dbReference type="SFLD" id="SFLDS00003">
    <property type="entry name" value="Haloacid_Dehalogenase"/>
    <property type="match status" value="1"/>
</dbReference>
<dbReference type="GO" id="GO:0036376">
    <property type="term" value="P:sodium ion export across plasma membrane"/>
    <property type="evidence" value="ECO:0007669"/>
    <property type="project" value="TreeGrafter"/>
</dbReference>
<evidence type="ECO:0000313" key="13">
    <source>
        <dbReference type="EMBL" id="OGX85226.1"/>
    </source>
</evidence>
<keyword evidence="10 11" id="KW-0472">Membrane</keyword>
<dbReference type="Pfam" id="PF00122">
    <property type="entry name" value="E1-E2_ATPase"/>
    <property type="match status" value="1"/>
</dbReference>
<dbReference type="Pfam" id="PF13246">
    <property type="entry name" value="Cation_ATPase"/>
    <property type="match status" value="1"/>
</dbReference>
<dbReference type="PROSITE" id="PS00154">
    <property type="entry name" value="ATPASE_E1_E2"/>
    <property type="match status" value="1"/>
</dbReference>
<evidence type="ECO:0000256" key="3">
    <source>
        <dbReference type="ARBA" id="ARBA00022475"/>
    </source>
</evidence>
<organism evidence="13 14">
    <name type="scientific">Hymenobacter lapidarius</name>
    <dbReference type="NCBI Taxonomy" id="1908237"/>
    <lineage>
        <taxon>Bacteria</taxon>
        <taxon>Pseudomonadati</taxon>
        <taxon>Bacteroidota</taxon>
        <taxon>Cytophagia</taxon>
        <taxon>Cytophagales</taxon>
        <taxon>Hymenobacteraceae</taxon>
        <taxon>Hymenobacter</taxon>
    </lineage>
</organism>
<dbReference type="InterPro" id="IPR044492">
    <property type="entry name" value="P_typ_ATPase_HD_dom"/>
</dbReference>
<dbReference type="InterPro" id="IPR023299">
    <property type="entry name" value="ATPase_P-typ_cyto_dom_N"/>
</dbReference>
<dbReference type="SUPFAM" id="SSF56784">
    <property type="entry name" value="HAD-like"/>
    <property type="match status" value="1"/>
</dbReference>
<dbReference type="InterPro" id="IPR006068">
    <property type="entry name" value="ATPase_P-typ_cation-transptr_C"/>
</dbReference>
<evidence type="ECO:0000256" key="11">
    <source>
        <dbReference type="SAM" id="Phobius"/>
    </source>
</evidence>
<dbReference type="InterPro" id="IPR023298">
    <property type="entry name" value="ATPase_P-typ_TM_dom_sf"/>
</dbReference>
<dbReference type="SFLD" id="SFLDF00027">
    <property type="entry name" value="p-type_atpase"/>
    <property type="match status" value="1"/>
</dbReference>
<dbReference type="Gene3D" id="3.40.1110.10">
    <property type="entry name" value="Calcium-transporting ATPase, cytoplasmic domain N"/>
    <property type="match status" value="1"/>
</dbReference>
<dbReference type="RefSeq" id="WP_070728614.1">
    <property type="nucleotide sequence ID" value="NZ_MDZB01000109.1"/>
</dbReference>
<evidence type="ECO:0000256" key="5">
    <source>
        <dbReference type="ARBA" id="ARBA00022723"/>
    </source>
</evidence>
<dbReference type="InterPro" id="IPR001757">
    <property type="entry name" value="P_typ_ATPase"/>
</dbReference>
<evidence type="ECO:0000256" key="6">
    <source>
        <dbReference type="ARBA" id="ARBA00022741"/>
    </source>
</evidence>
<protein>
    <submittedName>
        <fullName evidence="13">ATPase</fullName>
    </submittedName>
</protein>
<dbReference type="GO" id="GO:1902600">
    <property type="term" value="P:proton transmembrane transport"/>
    <property type="evidence" value="ECO:0007669"/>
    <property type="project" value="TreeGrafter"/>
</dbReference>
<feature type="transmembrane region" description="Helical" evidence="11">
    <location>
        <begin position="243"/>
        <end position="262"/>
    </location>
</feature>
<feature type="transmembrane region" description="Helical" evidence="11">
    <location>
        <begin position="826"/>
        <end position="845"/>
    </location>
</feature>
<evidence type="ECO:0000256" key="9">
    <source>
        <dbReference type="ARBA" id="ARBA00022989"/>
    </source>
</evidence>
<evidence type="ECO:0000256" key="8">
    <source>
        <dbReference type="ARBA" id="ARBA00022967"/>
    </source>
</evidence>
<dbReference type="GO" id="GO:0005524">
    <property type="term" value="F:ATP binding"/>
    <property type="evidence" value="ECO:0007669"/>
    <property type="project" value="UniProtKB-KW"/>
</dbReference>
<dbReference type="Gene3D" id="3.40.50.1000">
    <property type="entry name" value="HAD superfamily/HAD-like"/>
    <property type="match status" value="1"/>
</dbReference>
<dbReference type="InterPro" id="IPR036412">
    <property type="entry name" value="HAD-like_sf"/>
</dbReference>
<dbReference type="SUPFAM" id="SSF81665">
    <property type="entry name" value="Calcium ATPase, transmembrane domain M"/>
    <property type="match status" value="1"/>
</dbReference>
<dbReference type="FunFam" id="3.40.50.1000:FF:000028">
    <property type="entry name" value="Calcium-transporting P-type ATPase, putative"/>
    <property type="match status" value="1"/>
</dbReference>
<dbReference type="GO" id="GO:0005886">
    <property type="term" value="C:plasma membrane"/>
    <property type="evidence" value="ECO:0007669"/>
    <property type="project" value="UniProtKB-SubCell"/>
</dbReference>
<proteinExistence type="inferred from homology"/>
<dbReference type="PANTHER" id="PTHR43294:SF21">
    <property type="entry name" value="CATION TRANSPORTING ATPASE"/>
    <property type="match status" value="1"/>
</dbReference>
<evidence type="ECO:0000256" key="4">
    <source>
        <dbReference type="ARBA" id="ARBA00022692"/>
    </source>
</evidence>
<evidence type="ECO:0000256" key="1">
    <source>
        <dbReference type="ARBA" id="ARBA00004651"/>
    </source>
</evidence>
<feature type="transmembrane region" description="Helical" evidence="11">
    <location>
        <begin position="685"/>
        <end position="706"/>
    </location>
</feature>
<dbReference type="SFLD" id="SFLDG00002">
    <property type="entry name" value="C1.7:_P-type_atpase_like"/>
    <property type="match status" value="1"/>
</dbReference>
<feature type="transmembrane region" description="Helical" evidence="11">
    <location>
        <begin position="268"/>
        <end position="294"/>
    </location>
</feature>
<dbReference type="NCBIfam" id="TIGR01494">
    <property type="entry name" value="ATPase_P-type"/>
    <property type="match status" value="3"/>
</dbReference>
<keyword evidence="8" id="KW-1278">Translocase</keyword>
<dbReference type="EMBL" id="MDZB01000109">
    <property type="protein sequence ID" value="OGX85226.1"/>
    <property type="molecule type" value="Genomic_DNA"/>
</dbReference>
<dbReference type="PRINTS" id="PR00119">
    <property type="entry name" value="CATATPASE"/>
</dbReference>
<keyword evidence="3" id="KW-1003">Cell membrane</keyword>
<dbReference type="InterPro" id="IPR050510">
    <property type="entry name" value="Cation_transp_ATPase_P-type"/>
</dbReference>
<dbReference type="InterPro" id="IPR059000">
    <property type="entry name" value="ATPase_P-type_domA"/>
</dbReference>
<feature type="transmembrane region" description="Helical" evidence="11">
    <location>
        <begin position="79"/>
        <end position="95"/>
    </location>
</feature>
<dbReference type="GO" id="GO:0016887">
    <property type="term" value="F:ATP hydrolysis activity"/>
    <property type="evidence" value="ECO:0007669"/>
    <property type="project" value="InterPro"/>
</dbReference>
<accession>A0A1G1T2Y6</accession>
<keyword evidence="7" id="KW-0067">ATP-binding</keyword>
<dbReference type="SUPFAM" id="SSF81653">
    <property type="entry name" value="Calcium ATPase, transduction domain A"/>
    <property type="match status" value="1"/>
</dbReference>
<dbReference type="PRINTS" id="PR00120">
    <property type="entry name" value="HATPASE"/>
</dbReference>
<reference evidence="13 14" key="1">
    <citation type="submission" date="2016-08" db="EMBL/GenBank/DDBJ databases">
        <title>Hymenobacter coccineus sp. nov., Hymenobacter lapidarius sp. nov. and Hymenobacter glacialis sp. nov., isolated from Antarctic soil.</title>
        <authorList>
            <person name="Sedlacek I."/>
            <person name="Kralova S."/>
            <person name="Kyrova K."/>
            <person name="Maslanova I."/>
            <person name="Stankova E."/>
            <person name="Vrbovska V."/>
            <person name="Nemec M."/>
            <person name="Bartak M."/>
            <person name="Svec P."/>
            <person name="Busse H.-J."/>
            <person name="Pantucek R."/>
        </authorList>
    </citation>
    <scope>NUCLEOTIDE SEQUENCE [LARGE SCALE GENOMIC DNA]</scope>
    <source>
        <strain evidence="13 14">CCM 8643</strain>
    </source>
</reference>
<name>A0A1G1T2Y6_9BACT</name>
<feature type="transmembrane region" description="Helical" evidence="11">
    <location>
        <begin position="730"/>
        <end position="753"/>
    </location>
</feature>
<dbReference type="Gene3D" id="2.70.150.10">
    <property type="entry name" value="Calcium-transporting ATPase, cytoplasmic transduction domain A"/>
    <property type="match status" value="1"/>
</dbReference>
<sequence>MEYYLTSVADVAAALAASPAGLDAATAKQRLAEHGPNRLEDAQEKTIWQLLLHQLADVMILVLLAAAGVSVLIGEAKSAYVILAIVVLNAFIGFVQEYRADKAMEALQKMAASHALVLRDGQPQQVPTAELVPGDVVLLEAGNVIPADVRFLETHALKVDESSLTGESTNVEKTMEALPPGEYPLGDRLNLGYKGTFVTNGRATAYVVATGMHTELGKIAALIQTAEVVTPLQKRLGTLGKRLSVVALVVGGLFFGVGWLRGDGWEELLLVSISLAIAALPEALPALVTVSLALGAGRLMQSHALIRKLPAVETLGSVTYICTDKTGTLTLNQMTVQDFYEVPEVALPGLGDLNALLTAMALNTDAACDSENQWLGDSTEVALARYAAEQDYARPALEEQFERVAELPFDSDRKCMTTLHQTAQGVLVLTKGAAGSLYTQLTNSQQAGISDLQQRVDAQAAQGYRVLAYGAKMLPELPADLSSATVETGLTFLGFASLLDPPREEARQAVAECKTAGIIPVMITGDHKLTAKAIAEKLGIVSSEAELVMTGPELTALDEPGFAAIVEKVRVYARVDPAQKLRIISALQARNQFVAMTGDGVNDAPALKNADIGIAMGINGTEVAKEAAAMILLDDDFATIVEAVRHGRRIYDNILKFIRYILAGSAGEIFALFCAPFFGLPVPLLAIHVLWINLITDGLPGLVLAYEPSERNSMRRPPIDPRQTIFADGLGWFILLIGLLVGGLTIATQAWAIGQGLPHWQTMAFTVLCFSQLGMSLAIRSRRESIFSLGLLSNKAMLGAVVLTAGLHLVILYVPFCNELFSTQPLTLAELGITVAVASVVFWVVEIQKLIIRRRGVAPVPQHQFPRPSLPTGHAN</sequence>
<dbReference type="Pfam" id="PF00690">
    <property type="entry name" value="Cation_ATPase_N"/>
    <property type="match status" value="1"/>
</dbReference>
<dbReference type="Pfam" id="PF08282">
    <property type="entry name" value="Hydrolase_3"/>
    <property type="match status" value="1"/>
</dbReference>
<dbReference type="InterPro" id="IPR023214">
    <property type="entry name" value="HAD_sf"/>
</dbReference>
<dbReference type="Proteomes" id="UP000176294">
    <property type="component" value="Unassembled WGS sequence"/>
</dbReference>
<feature type="domain" description="Cation-transporting P-type ATPase N-terminal" evidence="12">
    <location>
        <begin position="2"/>
        <end position="75"/>
    </location>
</feature>
<dbReference type="InterPro" id="IPR018303">
    <property type="entry name" value="ATPase_P-typ_P_site"/>
</dbReference>
<dbReference type="GO" id="GO:0005391">
    <property type="term" value="F:P-type sodium:potassium-exchanging transporter activity"/>
    <property type="evidence" value="ECO:0007669"/>
    <property type="project" value="TreeGrafter"/>
</dbReference>
<dbReference type="GO" id="GO:0046872">
    <property type="term" value="F:metal ion binding"/>
    <property type="evidence" value="ECO:0007669"/>
    <property type="project" value="UniProtKB-KW"/>
</dbReference>
<comment type="caution">
    <text evidence="13">The sequence shown here is derived from an EMBL/GenBank/DDBJ whole genome shotgun (WGS) entry which is preliminary data.</text>
</comment>
<dbReference type="Pfam" id="PF00689">
    <property type="entry name" value="Cation_ATPase_C"/>
    <property type="match status" value="1"/>
</dbReference>
<dbReference type="FunFam" id="2.70.150.10:FF:000016">
    <property type="entry name" value="Calcium-transporting P-type ATPase putative"/>
    <property type="match status" value="1"/>
</dbReference>
<evidence type="ECO:0000313" key="14">
    <source>
        <dbReference type="Proteomes" id="UP000176294"/>
    </source>
</evidence>
<gene>
    <name evidence="13" type="ORF">BEN47_02595</name>
</gene>
<dbReference type="GO" id="GO:1990573">
    <property type="term" value="P:potassium ion import across plasma membrane"/>
    <property type="evidence" value="ECO:0007669"/>
    <property type="project" value="TreeGrafter"/>
</dbReference>
<evidence type="ECO:0000256" key="7">
    <source>
        <dbReference type="ARBA" id="ARBA00022840"/>
    </source>
</evidence>
<feature type="transmembrane region" description="Helical" evidence="11">
    <location>
        <begin position="55"/>
        <end position="73"/>
    </location>
</feature>
<feature type="transmembrane region" description="Helical" evidence="11">
    <location>
        <begin position="791"/>
        <end position="814"/>
    </location>
</feature>
<dbReference type="Gene3D" id="1.20.1110.10">
    <property type="entry name" value="Calcium-transporting ATPase, transmembrane domain"/>
    <property type="match status" value="1"/>
</dbReference>
<comment type="similarity">
    <text evidence="2">Belongs to the cation transport ATPase (P-type) (TC 3.A.3) family. Type IIA subfamily.</text>
</comment>
<keyword evidence="5" id="KW-0479">Metal-binding</keyword>
<keyword evidence="14" id="KW-1185">Reference proteome</keyword>
<dbReference type="GO" id="GO:0006883">
    <property type="term" value="P:intracellular sodium ion homeostasis"/>
    <property type="evidence" value="ECO:0007669"/>
    <property type="project" value="TreeGrafter"/>
</dbReference>
<evidence type="ECO:0000256" key="10">
    <source>
        <dbReference type="ARBA" id="ARBA00023136"/>
    </source>
</evidence>